<dbReference type="Gene3D" id="3.90.1720.10">
    <property type="entry name" value="endopeptidase domain like (from Nostoc punctiforme)"/>
    <property type="match status" value="1"/>
</dbReference>
<keyword evidence="2" id="KW-1185">Reference proteome</keyword>
<dbReference type="Proteomes" id="UP000199670">
    <property type="component" value="Unassembled WGS sequence"/>
</dbReference>
<dbReference type="InterPro" id="IPR038765">
    <property type="entry name" value="Papain-like_cys_pep_sf"/>
</dbReference>
<proteinExistence type="predicted"/>
<organism evidence="1 2">
    <name type="scientific">Gilliamella bombicola</name>
    <dbReference type="NCBI Taxonomy" id="1798182"/>
    <lineage>
        <taxon>Bacteria</taxon>
        <taxon>Pseudomonadati</taxon>
        <taxon>Pseudomonadota</taxon>
        <taxon>Gammaproteobacteria</taxon>
        <taxon>Orbales</taxon>
        <taxon>Orbaceae</taxon>
        <taxon>Gilliamella</taxon>
    </lineage>
</organism>
<gene>
    <name evidence="1" type="ORF">GA0061081_10261</name>
</gene>
<evidence type="ECO:0000313" key="1">
    <source>
        <dbReference type="EMBL" id="SCB84947.1"/>
    </source>
</evidence>
<dbReference type="SUPFAM" id="SSF54001">
    <property type="entry name" value="Cysteine proteinases"/>
    <property type="match status" value="1"/>
</dbReference>
<protein>
    <submittedName>
        <fullName evidence="1">Permuted papain-like amidase enzyme, YaeF/YiiX, C92 family</fullName>
    </submittedName>
</protein>
<name>A0A1C3ZR73_9GAMM</name>
<reference evidence="2" key="1">
    <citation type="submission" date="2016-08" db="EMBL/GenBank/DDBJ databases">
        <authorList>
            <person name="Varghese N."/>
            <person name="Submissions Spin"/>
        </authorList>
    </citation>
    <scope>NUCLEOTIDE SEQUENCE [LARGE SCALE GENOMIC DNA]</scope>
    <source>
        <strain evidence="2">R-53248</strain>
    </source>
</reference>
<dbReference type="EMBL" id="FMAQ01000002">
    <property type="protein sequence ID" value="SCB84947.1"/>
    <property type="molecule type" value="Genomic_DNA"/>
</dbReference>
<sequence>MLATVVFANESVYSSNPTSKLPYSVKVGDWIFRKGIQTDSLIVKQLGGGDFSHIGMIISTNPEIKIIHATTSDDDKFPNQVIVSTLPEFIAPELAEKYAIARPNFLSDVQQRQIVDDLLTKRGKAFVLAPREQPHLYCTTLLFDSITKFQSDFNVEWKYTYFPSLSGTYLFPNAFANYSDITWIYKYPEASE</sequence>
<dbReference type="AlphaFoldDB" id="A0A1C3ZR73"/>
<evidence type="ECO:0000313" key="2">
    <source>
        <dbReference type="Proteomes" id="UP000199670"/>
    </source>
</evidence>
<accession>A0A1C3ZR73</accession>